<dbReference type="GO" id="GO:0005524">
    <property type="term" value="F:ATP binding"/>
    <property type="evidence" value="ECO:0007669"/>
    <property type="project" value="UniProtKB-KW"/>
</dbReference>
<sequence>MLRENSIQEENVPAEKFPPIETQADLFYALPELHYPSSLNAAVELVDRHVEAGRGENVAIYFEDKSITYRDLQMRVNRLGNALQRLGVEPGERVFVRFPNRPEYAVSILAVQKIGAIPVPSMKLLQAKECTYVIEDSGATVALVDDRLLEPVEAANETFNSLQTIIVADREGSTHDYHDYDDFCSAASSQLDAAPTCRDDLSMLAYTSGTTGRPKGTIHTHRQMLAIIDGYARYCLEPTADDIFTGNPPIAFTFGYGVLVAFPLRFGASTVIIENAEPLDLIEIIDDYGVTVLGSIPTAYNQMLNEHADEIEAADLSSLRLGISAGEPLSPSTFERVKSSFGIELLDGLGSTEMLHIFVSHRIGDDIDPSVTGYPVPGYECMVIDPDTGEELDYGEAGLLAVRGSTGVTYWGRPEKQEMAVRDGWSLPGDVFVRTENDQLEYKSRRDDLIISSGYNIPGPEVESVLQERDEVYETAVVGSPDDERGTVVKAFVVLADGCEPSNELTSLLQDHVKSQIAPYKYPRCIEFVSELPKTETGKIRRNLLRERELEAQ</sequence>
<evidence type="ECO:0000256" key="2">
    <source>
        <dbReference type="ARBA" id="ARBA00022598"/>
    </source>
</evidence>
<dbReference type="SUPFAM" id="SSF56801">
    <property type="entry name" value="Acetyl-CoA synthetase-like"/>
    <property type="match status" value="1"/>
</dbReference>
<organism evidence="7 8">
    <name type="scientific">Haladaptatus pallidirubidus</name>
    <dbReference type="NCBI Taxonomy" id="1008152"/>
    <lineage>
        <taxon>Archaea</taxon>
        <taxon>Methanobacteriati</taxon>
        <taxon>Methanobacteriota</taxon>
        <taxon>Stenosarchaea group</taxon>
        <taxon>Halobacteria</taxon>
        <taxon>Halobacteriales</taxon>
        <taxon>Haladaptataceae</taxon>
        <taxon>Haladaptatus</taxon>
    </lineage>
</organism>
<evidence type="ECO:0000256" key="4">
    <source>
        <dbReference type="ARBA" id="ARBA00022840"/>
    </source>
</evidence>
<gene>
    <name evidence="7" type="ORF">GCM10025751_51080</name>
</gene>
<keyword evidence="4" id="KW-0067">ATP-binding</keyword>
<evidence type="ECO:0000256" key="3">
    <source>
        <dbReference type="ARBA" id="ARBA00022741"/>
    </source>
</evidence>
<dbReference type="PROSITE" id="PS00455">
    <property type="entry name" value="AMP_BINDING"/>
    <property type="match status" value="1"/>
</dbReference>
<feature type="domain" description="AMP-binding enzyme C-terminal" evidence="6">
    <location>
        <begin position="461"/>
        <end position="539"/>
    </location>
</feature>
<dbReference type="Pfam" id="PF00501">
    <property type="entry name" value="AMP-binding"/>
    <property type="match status" value="1"/>
</dbReference>
<feature type="domain" description="AMP-dependent synthetase/ligase" evidence="5">
    <location>
        <begin position="52"/>
        <end position="405"/>
    </location>
</feature>
<evidence type="ECO:0000256" key="1">
    <source>
        <dbReference type="ARBA" id="ARBA00006432"/>
    </source>
</evidence>
<evidence type="ECO:0000313" key="7">
    <source>
        <dbReference type="EMBL" id="GAA5063049.1"/>
    </source>
</evidence>
<dbReference type="InterPro" id="IPR020845">
    <property type="entry name" value="AMP-binding_CS"/>
</dbReference>
<dbReference type="Gene3D" id="3.40.50.12780">
    <property type="entry name" value="N-terminal domain of ligase-like"/>
    <property type="match status" value="1"/>
</dbReference>
<keyword evidence="2" id="KW-0436">Ligase</keyword>
<dbReference type="Gene3D" id="3.30.300.30">
    <property type="match status" value="1"/>
</dbReference>
<evidence type="ECO:0000259" key="6">
    <source>
        <dbReference type="Pfam" id="PF13193"/>
    </source>
</evidence>
<dbReference type="PANTHER" id="PTHR43352">
    <property type="entry name" value="ACETYL-COA SYNTHETASE"/>
    <property type="match status" value="1"/>
</dbReference>
<dbReference type="AlphaFoldDB" id="A0AAV3UQ23"/>
<comment type="caution">
    <text evidence="7">The sequence shown here is derived from an EMBL/GenBank/DDBJ whole genome shotgun (WGS) entry which is preliminary data.</text>
</comment>
<dbReference type="InterPro" id="IPR025110">
    <property type="entry name" value="AMP-bd_C"/>
</dbReference>
<accession>A0AAV3UQ23</accession>
<evidence type="ECO:0000259" key="5">
    <source>
        <dbReference type="Pfam" id="PF00501"/>
    </source>
</evidence>
<dbReference type="Proteomes" id="UP001501729">
    <property type="component" value="Unassembled WGS sequence"/>
</dbReference>
<dbReference type="GO" id="GO:0016405">
    <property type="term" value="F:CoA-ligase activity"/>
    <property type="evidence" value="ECO:0007669"/>
    <property type="project" value="InterPro"/>
</dbReference>
<name>A0AAV3UQ23_9EURY</name>
<keyword evidence="8" id="KW-1185">Reference proteome</keyword>
<dbReference type="Pfam" id="PF13193">
    <property type="entry name" value="AMP-binding_C"/>
    <property type="match status" value="1"/>
</dbReference>
<dbReference type="GO" id="GO:0016878">
    <property type="term" value="F:acid-thiol ligase activity"/>
    <property type="evidence" value="ECO:0007669"/>
    <property type="project" value="UniProtKB-ARBA"/>
</dbReference>
<dbReference type="InterPro" id="IPR000873">
    <property type="entry name" value="AMP-dep_synth/lig_dom"/>
</dbReference>
<dbReference type="PANTHER" id="PTHR43352:SF1">
    <property type="entry name" value="ANTHRANILATE--COA LIGASE"/>
    <property type="match status" value="1"/>
</dbReference>
<dbReference type="EMBL" id="BAABKX010000024">
    <property type="protein sequence ID" value="GAA5063049.1"/>
    <property type="molecule type" value="Genomic_DNA"/>
</dbReference>
<dbReference type="InterPro" id="IPR042099">
    <property type="entry name" value="ANL_N_sf"/>
</dbReference>
<dbReference type="NCBIfam" id="TIGR02262">
    <property type="entry name" value="benz_CoA_lig"/>
    <property type="match status" value="1"/>
</dbReference>
<proteinExistence type="inferred from homology"/>
<reference evidence="7 8" key="1">
    <citation type="journal article" date="2019" name="Int. J. Syst. Evol. Microbiol.">
        <title>The Global Catalogue of Microorganisms (GCM) 10K type strain sequencing project: providing services to taxonomists for standard genome sequencing and annotation.</title>
        <authorList>
            <consortium name="The Broad Institute Genomics Platform"/>
            <consortium name="The Broad Institute Genome Sequencing Center for Infectious Disease"/>
            <person name="Wu L."/>
            <person name="Ma J."/>
        </authorList>
    </citation>
    <scope>NUCLEOTIDE SEQUENCE [LARGE SCALE GENOMIC DNA]</scope>
    <source>
        <strain evidence="7 8">JCM 17504</strain>
    </source>
</reference>
<dbReference type="InterPro" id="IPR045851">
    <property type="entry name" value="AMP-bd_C_sf"/>
</dbReference>
<protein>
    <submittedName>
        <fullName evidence="7">AMP-binding protein</fullName>
    </submittedName>
</protein>
<dbReference type="GO" id="GO:0044550">
    <property type="term" value="P:secondary metabolite biosynthetic process"/>
    <property type="evidence" value="ECO:0007669"/>
    <property type="project" value="TreeGrafter"/>
</dbReference>
<keyword evidence="3" id="KW-0547">Nucleotide-binding</keyword>
<evidence type="ECO:0000313" key="8">
    <source>
        <dbReference type="Proteomes" id="UP001501729"/>
    </source>
</evidence>
<dbReference type="FunFam" id="3.30.300.30:FF:000005">
    <property type="entry name" value="Acyl-coenzyme A synthetase ACSM5, mitochondrial"/>
    <property type="match status" value="1"/>
</dbReference>
<dbReference type="InterPro" id="IPR011957">
    <property type="entry name" value="Benz_CoA_lig"/>
</dbReference>
<comment type="similarity">
    <text evidence="1">Belongs to the ATP-dependent AMP-binding enzyme family.</text>
</comment>